<sequence length="171" mass="18833">MNASPAQAKFNTRAVQLVEQAMTALNEDDGINFLSAITVLSLSLMRNRKGADYTRQFMLTGLADMSRDADTIKAPCSDLNIDISGYGGPVNPDDLNTVELLRAELVRVGELLQEAEGLATSRQEVLEALGRDMSRIVLAHLSQDATEVKRTLDEFCERHVHVVNTASRHIH</sequence>
<dbReference type="EMBL" id="CP022115">
    <property type="protein sequence ID" value="ASJ26235.1"/>
    <property type="molecule type" value="Genomic_DNA"/>
</dbReference>
<gene>
    <name evidence="1" type="ORF">LHGZ1_3404</name>
</gene>
<evidence type="ECO:0000313" key="2">
    <source>
        <dbReference type="Proteomes" id="UP000197424"/>
    </source>
</evidence>
<dbReference type="RefSeq" id="WP_088861785.1">
    <property type="nucleotide sequence ID" value="NZ_CP022115.1"/>
</dbReference>
<evidence type="ECO:0000313" key="1">
    <source>
        <dbReference type="EMBL" id="ASJ26235.1"/>
    </source>
</evidence>
<dbReference type="Proteomes" id="UP000197424">
    <property type="component" value="Chromosome"/>
</dbReference>
<protein>
    <submittedName>
        <fullName evidence="1">Uncharacterized protein</fullName>
    </submittedName>
</protein>
<proteinExistence type="predicted"/>
<name>A0A248LNV9_9NEIS</name>
<accession>A0A248LNV9</accession>
<dbReference type="AlphaFoldDB" id="A0A248LNV9"/>
<reference evidence="2" key="1">
    <citation type="submission" date="2017-06" db="EMBL/GenBank/DDBJ databases">
        <title>Whole genome sequence of Laribacter hongkongensis LHGZ1.</title>
        <authorList>
            <person name="Chen D."/>
            <person name="Wu H."/>
            <person name="Chen J."/>
        </authorList>
    </citation>
    <scope>NUCLEOTIDE SEQUENCE [LARGE SCALE GENOMIC DNA]</scope>
    <source>
        <strain evidence="2">LHGZ1</strain>
    </source>
</reference>
<organism evidence="1 2">
    <name type="scientific">Laribacter hongkongensis</name>
    <dbReference type="NCBI Taxonomy" id="168471"/>
    <lineage>
        <taxon>Bacteria</taxon>
        <taxon>Pseudomonadati</taxon>
        <taxon>Pseudomonadota</taxon>
        <taxon>Betaproteobacteria</taxon>
        <taxon>Neisseriales</taxon>
        <taxon>Aquaspirillaceae</taxon>
        <taxon>Laribacter</taxon>
    </lineage>
</organism>